<comment type="caution">
    <text evidence="2">The sequence shown here is derived from an EMBL/GenBank/DDBJ whole genome shotgun (WGS) entry which is preliminary data.</text>
</comment>
<evidence type="ECO:0000256" key="1">
    <source>
        <dbReference type="SAM" id="Phobius"/>
    </source>
</evidence>
<gene>
    <name evidence="2" type="ORF">GCM10010191_20930</name>
</gene>
<organism evidence="2 3">
    <name type="scientific">Actinomadura vinacea</name>
    <dbReference type="NCBI Taxonomy" id="115336"/>
    <lineage>
        <taxon>Bacteria</taxon>
        <taxon>Bacillati</taxon>
        <taxon>Actinomycetota</taxon>
        <taxon>Actinomycetes</taxon>
        <taxon>Streptosporangiales</taxon>
        <taxon>Thermomonosporaceae</taxon>
        <taxon>Actinomadura</taxon>
    </lineage>
</organism>
<dbReference type="Pfam" id="PF08592">
    <property type="entry name" value="Anthrone_oxy"/>
    <property type="match status" value="1"/>
</dbReference>
<feature type="transmembrane region" description="Helical" evidence="1">
    <location>
        <begin position="77"/>
        <end position="97"/>
    </location>
</feature>
<dbReference type="RefSeq" id="WP_344588495.1">
    <property type="nucleotide sequence ID" value="NZ_BAAARW010000006.1"/>
</dbReference>
<keyword evidence="1" id="KW-0472">Membrane</keyword>
<dbReference type="InterPro" id="IPR013901">
    <property type="entry name" value="Anthrone_oxy"/>
</dbReference>
<evidence type="ECO:0008006" key="4">
    <source>
        <dbReference type="Google" id="ProtNLM"/>
    </source>
</evidence>
<evidence type="ECO:0000313" key="2">
    <source>
        <dbReference type="EMBL" id="GAA2411510.1"/>
    </source>
</evidence>
<dbReference type="EMBL" id="BAAARW010000006">
    <property type="protein sequence ID" value="GAA2411510.1"/>
    <property type="molecule type" value="Genomic_DNA"/>
</dbReference>
<feature type="transmembrane region" description="Helical" evidence="1">
    <location>
        <begin position="6"/>
        <end position="31"/>
    </location>
</feature>
<reference evidence="2 3" key="1">
    <citation type="journal article" date="2019" name="Int. J. Syst. Evol. Microbiol.">
        <title>The Global Catalogue of Microorganisms (GCM) 10K type strain sequencing project: providing services to taxonomists for standard genome sequencing and annotation.</title>
        <authorList>
            <consortium name="The Broad Institute Genomics Platform"/>
            <consortium name="The Broad Institute Genome Sequencing Center for Infectious Disease"/>
            <person name="Wu L."/>
            <person name="Ma J."/>
        </authorList>
    </citation>
    <scope>NUCLEOTIDE SEQUENCE [LARGE SCALE GENOMIC DNA]</scope>
    <source>
        <strain evidence="2 3">JCM 3325</strain>
    </source>
</reference>
<keyword evidence="1" id="KW-1133">Transmembrane helix</keyword>
<proteinExistence type="predicted"/>
<keyword evidence="3" id="KW-1185">Reference proteome</keyword>
<evidence type="ECO:0000313" key="3">
    <source>
        <dbReference type="Proteomes" id="UP001501231"/>
    </source>
</evidence>
<protein>
    <recommendedName>
        <fullName evidence="4">DUF1772 domain-containing protein</fullName>
    </recommendedName>
</protein>
<dbReference type="Proteomes" id="UP001501231">
    <property type="component" value="Unassembled WGS sequence"/>
</dbReference>
<accession>A0ABN3ISI4</accession>
<feature type="transmembrane region" description="Helical" evidence="1">
    <location>
        <begin position="131"/>
        <end position="152"/>
    </location>
</feature>
<name>A0ABN3ISI4_9ACTN</name>
<keyword evidence="1" id="KW-0812">Transmembrane</keyword>
<sequence length="153" mass="16096">MIELLLPAAALANGLCAGVLVGSVLGVVPYYRTLPEDGYIRAHAFSVGRYDPFQPICLLITLVADAAVAALADDAAARLLCAAAAVLALTVIAVTLARNLPMNRSIQRIVPDAPPDGFRARAFLRRWARWNALRTALAALALLINAAAIGVLL</sequence>